<evidence type="ECO:0000259" key="2">
    <source>
        <dbReference type="Pfam" id="PF07250"/>
    </source>
</evidence>
<evidence type="ECO:0000256" key="1">
    <source>
        <dbReference type="ARBA" id="ARBA00022729"/>
    </source>
</evidence>
<dbReference type="EMBL" id="JAVRRG010000013">
    <property type="protein sequence ID" value="KAK5098598.1"/>
    <property type="molecule type" value="Genomic_DNA"/>
</dbReference>
<evidence type="ECO:0000259" key="3">
    <source>
        <dbReference type="Pfam" id="PF09118"/>
    </source>
</evidence>
<keyword evidence="1" id="KW-0732">Signal</keyword>
<dbReference type="PANTHER" id="PTHR32208">
    <property type="entry name" value="SECRETED PROTEIN-RELATED"/>
    <property type="match status" value="1"/>
</dbReference>
<dbReference type="PANTHER" id="PTHR32208:SF21">
    <property type="entry name" value="LOW QUALITY PROTEIN: ALDEHYDE OXIDASE GLOX-LIKE"/>
    <property type="match status" value="1"/>
</dbReference>
<organism evidence="4 5">
    <name type="scientific">Lithohypha guttulata</name>
    <dbReference type="NCBI Taxonomy" id="1690604"/>
    <lineage>
        <taxon>Eukaryota</taxon>
        <taxon>Fungi</taxon>
        <taxon>Dikarya</taxon>
        <taxon>Ascomycota</taxon>
        <taxon>Pezizomycotina</taxon>
        <taxon>Eurotiomycetes</taxon>
        <taxon>Chaetothyriomycetidae</taxon>
        <taxon>Chaetothyriales</taxon>
        <taxon>Trichomeriaceae</taxon>
        <taxon>Lithohypha</taxon>
    </lineage>
</organism>
<dbReference type="InterPro" id="IPR011043">
    <property type="entry name" value="Gal_Oxase/kelch_b-propeller"/>
</dbReference>
<proteinExistence type="predicted"/>
<keyword evidence="5" id="KW-1185">Reference proteome</keyword>
<reference evidence="4 5" key="1">
    <citation type="submission" date="2023-08" db="EMBL/GenBank/DDBJ databases">
        <title>Black Yeasts Isolated from many extreme environments.</title>
        <authorList>
            <person name="Coleine C."/>
            <person name="Stajich J.E."/>
            <person name="Selbmann L."/>
        </authorList>
    </citation>
    <scope>NUCLEOTIDE SEQUENCE [LARGE SCALE GENOMIC DNA]</scope>
    <source>
        <strain evidence="4 5">CCFEE 5885</strain>
    </source>
</reference>
<dbReference type="SUPFAM" id="SSF50965">
    <property type="entry name" value="Galactose oxidase, central domain"/>
    <property type="match status" value="1"/>
</dbReference>
<dbReference type="InterPro" id="IPR014756">
    <property type="entry name" value="Ig_E-set"/>
</dbReference>
<name>A0ABR0KJT5_9EURO</name>
<gene>
    <name evidence="4" type="ORF">LTR24_001703</name>
</gene>
<dbReference type="InterPro" id="IPR037293">
    <property type="entry name" value="Gal_Oxidase_central_sf"/>
</dbReference>
<dbReference type="InterPro" id="IPR015202">
    <property type="entry name" value="GO-like_E_set"/>
</dbReference>
<comment type="caution">
    <text evidence="4">The sequence shown here is derived from an EMBL/GenBank/DDBJ whole genome shotgun (WGS) entry which is preliminary data.</text>
</comment>
<dbReference type="SUPFAM" id="SSF81296">
    <property type="entry name" value="E set domains"/>
    <property type="match status" value="1"/>
</dbReference>
<dbReference type="InterPro" id="IPR013783">
    <property type="entry name" value="Ig-like_fold"/>
</dbReference>
<protein>
    <recommendedName>
        <fullName evidence="6">Galactose oxidase-like Early set domain-containing protein</fullName>
    </recommendedName>
</protein>
<dbReference type="InterPro" id="IPR009880">
    <property type="entry name" value="Glyoxal_oxidase_N"/>
</dbReference>
<evidence type="ECO:0008006" key="6">
    <source>
        <dbReference type="Google" id="ProtNLM"/>
    </source>
</evidence>
<evidence type="ECO:0000313" key="4">
    <source>
        <dbReference type="EMBL" id="KAK5098598.1"/>
    </source>
</evidence>
<dbReference type="Gene3D" id="2.60.40.10">
    <property type="entry name" value="Immunoglobulins"/>
    <property type="match status" value="1"/>
</dbReference>
<dbReference type="Gene3D" id="2.130.10.80">
    <property type="entry name" value="Galactose oxidase/kelch, beta-propeller"/>
    <property type="match status" value="1"/>
</dbReference>
<evidence type="ECO:0000313" key="5">
    <source>
        <dbReference type="Proteomes" id="UP001345013"/>
    </source>
</evidence>
<feature type="domain" description="Glyoxal oxidase N-terminal" evidence="2">
    <location>
        <begin position="88"/>
        <end position="319"/>
    </location>
</feature>
<dbReference type="Pfam" id="PF07250">
    <property type="entry name" value="Glyoxal_oxid_N"/>
    <property type="match status" value="1"/>
</dbReference>
<feature type="domain" description="Galactose oxidase-like Early set" evidence="3">
    <location>
        <begin position="328"/>
        <end position="430"/>
    </location>
</feature>
<accession>A0ABR0KJT5</accession>
<dbReference type="Pfam" id="PF09118">
    <property type="entry name" value="GO-like_E_set"/>
    <property type="match status" value="1"/>
</dbReference>
<dbReference type="Proteomes" id="UP001345013">
    <property type="component" value="Unassembled WGS sequence"/>
</dbReference>
<sequence>MHAALLPNGHVVFLDKLENYTEARLQNGRYAYSTVYNPLNLELKPQAIPSNAFCCGGAFLVDGTLMTMGGNGPLTWLDDSIADGFDALRYLYDNEESGDWVEYMYPFLHMLKDGTLFVFTSTASQIFDIDHNTVLQEMPRLPGMYRTYPNTGGSVMLPLTKQNNYEAEVMICGGGEADSMTSLTDDSCGRLKPMSPNPQWQMTNMPGGGRTMVEGILLLDGTVLWMNGARVGCQGFGTASVPALDALIYDPRTDSWSTAGSSEIARMYHSVALMLLDGTILVAGSNPNEMPVLEEDVVPDDPLKAFPTEFRVERYTPSYLLGDKVETRPAYIDINNKVFVPGQTISRVRFEAPAGKPKKVKVLLYHGGFVTHGLHMGQVMVEMEHLDLKHVRGPQYEMNVKVPEIKLAPGPYVVYVVIDSVPGVGQFVSVRTA</sequence>